<dbReference type="EMBL" id="JAJJMO010000001">
    <property type="protein sequence ID" value="MCC9070173.1"/>
    <property type="molecule type" value="Genomic_DNA"/>
</dbReference>
<keyword evidence="2" id="KW-1185">Reference proteome</keyword>
<reference evidence="1" key="1">
    <citation type="submission" date="2021-11" db="EMBL/GenBank/DDBJ databases">
        <title>Description of novel Flavobacterium species.</title>
        <authorList>
            <person name="Saticioglu I.B."/>
            <person name="Ay H."/>
            <person name="Altun S."/>
            <person name="Duman M."/>
        </authorList>
    </citation>
    <scope>NUCLEOTIDE SEQUENCE</scope>
    <source>
        <strain evidence="1">F-65</strain>
    </source>
</reference>
<evidence type="ECO:0000313" key="1">
    <source>
        <dbReference type="EMBL" id="MCC9070173.1"/>
    </source>
</evidence>
<dbReference type="RefSeq" id="WP_229986924.1">
    <property type="nucleotide sequence ID" value="NZ_JAJJMO010000001.1"/>
</dbReference>
<evidence type="ECO:0000313" key="2">
    <source>
        <dbReference type="Proteomes" id="UP001430919"/>
    </source>
</evidence>
<gene>
    <name evidence="1" type="ORF">LNQ49_00950</name>
</gene>
<organism evidence="1 2">
    <name type="scientific">Flavobacterium pisciphilum</name>
    <dbReference type="NCBI Taxonomy" id="2893755"/>
    <lineage>
        <taxon>Bacteria</taxon>
        <taxon>Pseudomonadati</taxon>
        <taxon>Bacteroidota</taxon>
        <taxon>Flavobacteriia</taxon>
        <taxon>Flavobacteriales</taxon>
        <taxon>Flavobacteriaceae</taxon>
        <taxon>Flavobacterium</taxon>
    </lineage>
</organism>
<comment type="caution">
    <text evidence="1">The sequence shown here is derived from an EMBL/GenBank/DDBJ whole genome shotgun (WGS) entry which is preliminary data.</text>
</comment>
<proteinExistence type="predicted"/>
<sequence>MTDKILRISYIEGIPVLLFGDGNKAIIKLENIDFYNVLGKMSNNVNQNFTWVRRDIYETQQKKK</sequence>
<accession>A0ABS8MN25</accession>
<name>A0ABS8MN25_9FLAO</name>
<dbReference type="Proteomes" id="UP001430919">
    <property type="component" value="Unassembled WGS sequence"/>
</dbReference>
<protein>
    <submittedName>
        <fullName evidence="1">Uncharacterized protein</fullName>
    </submittedName>
</protein>